<keyword evidence="2 4" id="KW-0732">Signal</keyword>
<keyword evidence="1" id="KW-0813">Transport</keyword>
<dbReference type="PANTHER" id="PTHR36504">
    <property type="entry name" value="LIPOPOLYSACCHARIDE EXPORT SYSTEM PROTEIN LPTA"/>
    <property type="match status" value="1"/>
</dbReference>
<dbReference type="Pfam" id="PF03968">
    <property type="entry name" value="LptD_N"/>
    <property type="match status" value="1"/>
</dbReference>
<keyword evidence="7" id="KW-1185">Reference proteome</keyword>
<dbReference type="InterPro" id="IPR005653">
    <property type="entry name" value="OstA-like_N"/>
</dbReference>
<feature type="signal peptide" evidence="4">
    <location>
        <begin position="1"/>
        <end position="21"/>
    </location>
</feature>
<sequence>MILIRALAISLLAMAPIAGMAQGFQVGFGQMQQDTGLPVEVTAEALSVNQSDGSAVFEGKVDVSQGDMRMTADKVNVHYNQETQAIARLVAEGNVLLVQGPDAAEANQAIYSIDDGTVEMTGNVTVVQSKTTITADKMRLNLTDNTAQMTGNVKTVLKSQ</sequence>
<feature type="domain" description="Organic solvent tolerance-like N-terminal" evidence="5">
    <location>
        <begin position="40"/>
        <end position="144"/>
    </location>
</feature>
<dbReference type="RefSeq" id="WP_283424345.1">
    <property type="nucleotide sequence ID" value="NZ_FXTY01000001.1"/>
</dbReference>
<reference evidence="6 7" key="1">
    <citation type="submission" date="2017-05" db="EMBL/GenBank/DDBJ databases">
        <authorList>
            <person name="Varghese N."/>
            <person name="Submissions S."/>
        </authorList>
    </citation>
    <scope>NUCLEOTIDE SEQUENCE [LARGE SCALE GENOMIC DNA]</scope>
    <source>
        <strain evidence="6 7">DSM 29734</strain>
    </source>
</reference>
<evidence type="ECO:0000256" key="4">
    <source>
        <dbReference type="SAM" id="SignalP"/>
    </source>
</evidence>
<evidence type="ECO:0000256" key="1">
    <source>
        <dbReference type="ARBA" id="ARBA00022448"/>
    </source>
</evidence>
<evidence type="ECO:0000313" key="6">
    <source>
        <dbReference type="EMBL" id="SMP04801.1"/>
    </source>
</evidence>
<organism evidence="6 7">
    <name type="scientific">Shimia sagamensis</name>
    <dbReference type="NCBI Taxonomy" id="1566352"/>
    <lineage>
        <taxon>Bacteria</taxon>
        <taxon>Pseudomonadati</taxon>
        <taxon>Pseudomonadota</taxon>
        <taxon>Alphaproteobacteria</taxon>
        <taxon>Rhodobacterales</taxon>
        <taxon>Roseobacteraceae</taxon>
    </lineage>
</organism>
<proteinExistence type="predicted"/>
<gene>
    <name evidence="6" type="ORF">SAMN06265373_101491</name>
</gene>
<dbReference type="InterPro" id="IPR052037">
    <property type="entry name" value="LPS_export_LptA"/>
</dbReference>
<evidence type="ECO:0000259" key="5">
    <source>
        <dbReference type="Pfam" id="PF03968"/>
    </source>
</evidence>
<feature type="chain" id="PRO_5045266776" evidence="4">
    <location>
        <begin position="22"/>
        <end position="160"/>
    </location>
</feature>
<evidence type="ECO:0000313" key="7">
    <source>
        <dbReference type="Proteomes" id="UP001157961"/>
    </source>
</evidence>
<dbReference type="Gene3D" id="2.60.450.10">
    <property type="entry name" value="Lipopolysaccharide (LPS) transport protein A like domain"/>
    <property type="match status" value="1"/>
</dbReference>
<evidence type="ECO:0000256" key="3">
    <source>
        <dbReference type="ARBA" id="ARBA00022764"/>
    </source>
</evidence>
<dbReference type="EMBL" id="FXTY01000001">
    <property type="protein sequence ID" value="SMP04801.1"/>
    <property type="molecule type" value="Genomic_DNA"/>
</dbReference>
<comment type="caution">
    <text evidence="6">The sequence shown here is derived from an EMBL/GenBank/DDBJ whole genome shotgun (WGS) entry which is preliminary data.</text>
</comment>
<name>A0ABY1NB56_9RHOB</name>
<dbReference type="InterPro" id="IPR014340">
    <property type="entry name" value="LptA"/>
</dbReference>
<evidence type="ECO:0000256" key="2">
    <source>
        <dbReference type="ARBA" id="ARBA00022729"/>
    </source>
</evidence>
<dbReference type="Proteomes" id="UP001157961">
    <property type="component" value="Unassembled WGS sequence"/>
</dbReference>
<keyword evidence="3" id="KW-0574">Periplasm</keyword>
<dbReference type="NCBIfam" id="TIGR03002">
    <property type="entry name" value="outer_YhbN_LptA"/>
    <property type="match status" value="1"/>
</dbReference>
<protein>
    <submittedName>
        <fullName evidence="6">Lipopolysaccharide export system protein LptA</fullName>
    </submittedName>
</protein>
<dbReference type="PANTHER" id="PTHR36504:SF1">
    <property type="entry name" value="LIPOPOLYSACCHARIDE EXPORT SYSTEM PROTEIN LPTA"/>
    <property type="match status" value="1"/>
</dbReference>
<accession>A0ABY1NB56</accession>